<reference evidence="6" key="3">
    <citation type="journal article" date="2011" name="PLoS ONE">
        <title>Genome sequence of a mesophilic hydrogenotrophic methanogen Methanocella paludicola, the first cultivated representative of the order Methanocellales.</title>
        <authorList>
            <person name="Sakai S."/>
            <person name="Takaki Y."/>
            <person name="Shimamura S."/>
            <person name="Sekine M."/>
            <person name="Tajima T."/>
            <person name="Kosugi H."/>
            <person name="Ichikawa N."/>
            <person name="Tasumi E."/>
            <person name="Hiraki A.T."/>
            <person name="Shimizu A."/>
            <person name="Kato Y."/>
            <person name="Nishiko R."/>
            <person name="Mori K."/>
            <person name="Fujita N."/>
            <person name="Imachi H."/>
            <person name="Takai K."/>
        </authorList>
    </citation>
    <scope>NUCLEOTIDE SEQUENCE [LARGE SCALE GENOMIC DNA]</scope>
    <source>
        <strain evidence="6">DSM 17711 / JCM 13418 / NBRC 101707 / SANAE</strain>
    </source>
</reference>
<dbReference type="Pfam" id="PF00571">
    <property type="entry name" value="CBS"/>
    <property type="match status" value="2"/>
</dbReference>
<dbReference type="KEGG" id="mpd:MCP_0132"/>
<gene>
    <name evidence="5" type="ordered locus">MCP_0132</name>
</gene>
<reference evidence="5 6" key="1">
    <citation type="journal article" date="2007" name="Appl. Environ. Microbiol.">
        <title>Isolation of key methanogens for global methane emission from rice paddy fields: a novel isolate affiliated with the clone cluster rice cluster I.</title>
        <authorList>
            <person name="Sakai S."/>
            <person name="Imachi H."/>
            <person name="Sekiguchi Y."/>
            <person name="Ohashi A."/>
            <person name="Harada H."/>
            <person name="Kamagata Y."/>
        </authorList>
    </citation>
    <scope>NUCLEOTIDE SEQUENCE [LARGE SCALE GENOMIC DNA]</scope>
    <source>
        <strain evidence="6">DSM 17711 / JCM 13418 / NBRC 101707 / SANAE</strain>
    </source>
</reference>
<evidence type="ECO:0000256" key="1">
    <source>
        <dbReference type="ARBA" id="ARBA00023122"/>
    </source>
</evidence>
<keyword evidence="1 3" id="KW-0129">CBS domain</keyword>
<dbReference type="InterPro" id="IPR002708">
    <property type="entry name" value="HcyBio"/>
</dbReference>
<reference evidence="5 6" key="2">
    <citation type="journal article" date="2008" name="Int. J. Syst. Evol. Microbiol.">
        <title>Methanocella paludicola gen. nov., sp. nov., a methane-producing archaeon, the first isolate of the lineage 'Rice Cluster I', and proposal of the new archaeal order Methanocellales ord. nov.</title>
        <authorList>
            <person name="Sakai S."/>
            <person name="Imachi H."/>
            <person name="Hanada S."/>
            <person name="Ohashi A."/>
            <person name="Harada H."/>
            <person name="Kamagata Y."/>
        </authorList>
    </citation>
    <scope>NUCLEOTIDE SEQUENCE [LARGE SCALE GENOMIC DNA]</scope>
    <source>
        <strain evidence="6">DSM 17711 / JCM 13418 / NBRC 101707 / SANAE</strain>
    </source>
</reference>
<dbReference type="InterPro" id="IPR000644">
    <property type="entry name" value="CBS_dom"/>
</dbReference>
<dbReference type="OrthoDB" id="295172at2157"/>
<feature type="domain" description="CBS" evidence="4">
    <location>
        <begin position="445"/>
        <end position="501"/>
    </location>
</feature>
<keyword evidence="2" id="KW-0486">Methionine biosynthesis</keyword>
<evidence type="ECO:0000313" key="6">
    <source>
        <dbReference type="Proteomes" id="UP000001882"/>
    </source>
</evidence>
<dbReference type="Gene3D" id="3.10.580.10">
    <property type="entry name" value="CBS-domain"/>
    <property type="match status" value="1"/>
</dbReference>
<organism evidence="5 6">
    <name type="scientific">Methanocella paludicola (strain DSM 17711 / JCM 13418 / NBRC 101707 / SANAE)</name>
    <dbReference type="NCBI Taxonomy" id="304371"/>
    <lineage>
        <taxon>Archaea</taxon>
        <taxon>Methanobacteriati</taxon>
        <taxon>Methanobacteriota</taxon>
        <taxon>Stenosarchaea group</taxon>
        <taxon>Methanomicrobia</taxon>
        <taxon>Methanocellales</taxon>
        <taxon>Methanocellaceae</taxon>
        <taxon>Methanocella</taxon>
    </lineage>
</organism>
<dbReference type="STRING" id="304371.MCP_0132"/>
<name>D1YUT2_METPS</name>
<dbReference type="FunCoup" id="D1YUT2">
    <property type="interactions" value="13"/>
</dbReference>
<feature type="domain" description="CBS" evidence="4">
    <location>
        <begin position="383"/>
        <end position="441"/>
    </location>
</feature>
<accession>D1YUT2</accession>
<evidence type="ECO:0000259" key="4">
    <source>
        <dbReference type="PROSITE" id="PS51371"/>
    </source>
</evidence>
<keyword evidence="6" id="KW-1185">Reference proteome</keyword>
<dbReference type="GeneID" id="8680287"/>
<dbReference type="EMBL" id="AP011532">
    <property type="protein sequence ID" value="BAI60204.1"/>
    <property type="molecule type" value="Genomic_DNA"/>
</dbReference>
<dbReference type="Pfam" id="PF01837">
    <property type="entry name" value="HcyBio"/>
    <property type="match status" value="1"/>
</dbReference>
<dbReference type="InterPro" id="IPR016426">
    <property type="entry name" value="MA1821-like"/>
</dbReference>
<evidence type="ECO:0000256" key="2">
    <source>
        <dbReference type="ARBA" id="ARBA00023167"/>
    </source>
</evidence>
<dbReference type="PANTHER" id="PTHR43080">
    <property type="entry name" value="CBS DOMAIN-CONTAINING PROTEIN CBSX3, MITOCHONDRIAL"/>
    <property type="match status" value="1"/>
</dbReference>
<dbReference type="GO" id="GO:0009086">
    <property type="term" value="P:methionine biosynthetic process"/>
    <property type="evidence" value="ECO:0007669"/>
    <property type="project" value="UniProtKB-KW"/>
</dbReference>
<dbReference type="SUPFAM" id="SSF54631">
    <property type="entry name" value="CBS-domain pair"/>
    <property type="match status" value="1"/>
</dbReference>
<sequence>MVRRTIEEINDKIRDGSVNVVTAEEMTTLAQELGVKEAAKQVDVVTTGTFGAMCSSGVFFNFGHSDPPIKMQKVWMNDVEAYTGIAAVDAYLGATQLSETKGMEYGGSHVIEDLLQGKEIWLKATAYGTDCYPRKRIDTSITLDDMNTATMVNPRNAYQKYNSATNCSSKTIYTYMGTLLPNCGNVAYSGAGVLSPLSNDPGYRTIGIGTRIFLGGAQGYVVSEGTQHSPSGGFGTLMVTGDLKKMSREYIRAAAFYKYGTTMYVGLGIPIPILDDEIAKATAVSDADITTTVYDYSTPRRNKPALRDVTYEELKSGMIDLNGKEVRTSSLSSFYKARQVASELKAQIKKGKFFLSLPAQTIQAQGSSKPMKQTLEMPLIKDVMAPVATITLGFSVHEAAKKIIQDKFNHLPVVDENSRLVGIVTSWDVSKALALSKSDKLAPIMTRNVITVAPDDPADLAVRLLEKHNISALPVIDKDKKVLGIVTGEGLSKLISRGVQP</sequence>
<dbReference type="AlphaFoldDB" id="D1YUT2"/>
<dbReference type="PATRIC" id="fig|304371.9.peg.138"/>
<dbReference type="PIRSF" id="PIRSF004698">
    <property type="entry name" value="UCP004698_CBS_MJ0100"/>
    <property type="match status" value="1"/>
</dbReference>
<dbReference type="SMART" id="SM00116">
    <property type="entry name" value="CBS"/>
    <property type="match status" value="2"/>
</dbReference>
<dbReference type="PANTHER" id="PTHR43080:SF2">
    <property type="entry name" value="CBS DOMAIN-CONTAINING PROTEIN"/>
    <property type="match status" value="1"/>
</dbReference>
<keyword evidence="2" id="KW-0028">Amino-acid biosynthesis</keyword>
<dbReference type="InterPro" id="IPR051257">
    <property type="entry name" value="Diverse_CBS-Domain"/>
</dbReference>
<dbReference type="PROSITE" id="PS51371">
    <property type="entry name" value="CBS"/>
    <property type="match status" value="2"/>
</dbReference>
<proteinExistence type="predicted"/>
<dbReference type="RefSeq" id="WP_012898884.1">
    <property type="nucleotide sequence ID" value="NC_013665.1"/>
</dbReference>
<evidence type="ECO:0000256" key="3">
    <source>
        <dbReference type="PROSITE-ProRule" id="PRU00703"/>
    </source>
</evidence>
<evidence type="ECO:0000313" key="5">
    <source>
        <dbReference type="EMBL" id="BAI60204.1"/>
    </source>
</evidence>
<dbReference type="InParanoid" id="D1YUT2"/>
<protein>
    <recommendedName>
        <fullName evidence="4">CBS domain-containing protein</fullName>
    </recommendedName>
</protein>
<dbReference type="Proteomes" id="UP000001882">
    <property type="component" value="Chromosome"/>
</dbReference>
<dbReference type="InterPro" id="IPR046342">
    <property type="entry name" value="CBS_dom_sf"/>
</dbReference>
<dbReference type="eggNOG" id="arCOG00620">
    <property type="taxonomic scope" value="Archaea"/>
</dbReference>